<feature type="domain" description="HTH iclR-type" evidence="1">
    <location>
        <begin position="2"/>
        <end position="39"/>
    </location>
</feature>
<name>A0ABD5SSH6_9EURY</name>
<comment type="caution">
    <text evidence="2">The sequence shown here is derived from an EMBL/GenBank/DDBJ whole genome shotgun (WGS) entry which is preliminary data.</text>
</comment>
<dbReference type="InterPro" id="IPR036390">
    <property type="entry name" value="WH_DNA-bd_sf"/>
</dbReference>
<evidence type="ECO:0000313" key="2">
    <source>
        <dbReference type="EMBL" id="MFC6767987.1"/>
    </source>
</evidence>
<organism evidence="2 3">
    <name type="scientific">Natrinema soli</name>
    <dbReference type="NCBI Taxonomy" id="1930624"/>
    <lineage>
        <taxon>Archaea</taxon>
        <taxon>Methanobacteriati</taxon>
        <taxon>Methanobacteriota</taxon>
        <taxon>Stenosarchaea group</taxon>
        <taxon>Halobacteria</taxon>
        <taxon>Halobacteriales</taxon>
        <taxon>Natrialbaceae</taxon>
        <taxon>Natrinema</taxon>
    </lineage>
</organism>
<gene>
    <name evidence="2" type="ORF">ACFQE6_24205</name>
</gene>
<accession>A0ABD5SSH6</accession>
<dbReference type="RefSeq" id="WP_273740825.1">
    <property type="nucleotide sequence ID" value="NZ_JAQIVI010000461.1"/>
</dbReference>
<dbReference type="InterPro" id="IPR005471">
    <property type="entry name" value="Tscrpt_reg_IclR_N"/>
</dbReference>
<dbReference type="AlphaFoldDB" id="A0ABD5SSH6"/>
<evidence type="ECO:0000313" key="3">
    <source>
        <dbReference type="Proteomes" id="UP001596383"/>
    </source>
</evidence>
<dbReference type="EMBL" id="JBHSWV010000461">
    <property type="protein sequence ID" value="MFC6767987.1"/>
    <property type="molecule type" value="Genomic_DNA"/>
</dbReference>
<dbReference type="SUPFAM" id="SSF46785">
    <property type="entry name" value="Winged helix' DNA-binding domain"/>
    <property type="match status" value="1"/>
</dbReference>
<evidence type="ECO:0000259" key="1">
    <source>
        <dbReference type="Pfam" id="PF09339"/>
    </source>
</evidence>
<dbReference type="Pfam" id="PF09339">
    <property type="entry name" value="HTH_IclR"/>
    <property type="match status" value="1"/>
</dbReference>
<protein>
    <submittedName>
        <fullName evidence="2">Helix-turn-helix domain-containing protein</fullName>
    </submittedName>
</protein>
<reference evidence="2 3" key="1">
    <citation type="journal article" date="2019" name="Int. J. Syst. Evol. Microbiol.">
        <title>The Global Catalogue of Microorganisms (GCM) 10K type strain sequencing project: providing services to taxonomists for standard genome sequencing and annotation.</title>
        <authorList>
            <consortium name="The Broad Institute Genomics Platform"/>
            <consortium name="The Broad Institute Genome Sequencing Center for Infectious Disease"/>
            <person name="Wu L."/>
            <person name="Ma J."/>
        </authorList>
    </citation>
    <scope>NUCLEOTIDE SEQUENCE [LARGE SCALE GENOMIC DNA]</scope>
    <source>
        <strain evidence="2 3">LMG 29247</strain>
    </source>
</reference>
<sequence length="50" mass="5609">MFAVIESLKRTNGSGVTEFADQFDLTKSTVHRHLVSLEAVDDIELRLVYG</sequence>
<dbReference type="InterPro" id="IPR036388">
    <property type="entry name" value="WH-like_DNA-bd_sf"/>
</dbReference>
<keyword evidence="3" id="KW-1185">Reference proteome</keyword>
<dbReference type="Gene3D" id="1.10.10.10">
    <property type="entry name" value="Winged helix-like DNA-binding domain superfamily/Winged helix DNA-binding domain"/>
    <property type="match status" value="1"/>
</dbReference>
<proteinExistence type="predicted"/>
<dbReference type="Proteomes" id="UP001596383">
    <property type="component" value="Unassembled WGS sequence"/>
</dbReference>